<dbReference type="PANTHER" id="PTHR14647:SF87">
    <property type="entry name" value="PUTATIVE-RELATED"/>
    <property type="match status" value="1"/>
</dbReference>
<accession>A0A7D9IHP4</accession>
<dbReference type="Pfam" id="PF06990">
    <property type="entry name" value="Gal-3-0_sulfotr"/>
    <property type="match status" value="1"/>
</dbReference>
<name>A0A7D9IHP4_PARCT</name>
<dbReference type="SUPFAM" id="SSF52540">
    <property type="entry name" value="P-loop containing nucleoside triphosphate hydrolases"/>
    <property type="match status" value="1"/>
</dbReference>
<dbReference type="InterPro" id="IPR009729">
    <property type="entry name" value="Gal-3-0_sulfotransfrase"/>
</dbReference>
<organism evidence="10 11">
    <name type="scientific">Paramuricea clavata</name>
    <name type="common">Red gorgonian</name>
    <name type="synonym">Violescent sea-whip</name>
    <dbReference type="NCBI Taxonomy" id="317549"/>
    <lineage>
        <taxon>Eukaryota</taxon>
        <taxon>Metazoa</taxon>
        <taxon>Cnidaria</taxon>
        <taxon>Anthozoa</taxon>
        <taxon>Octocorallia</taxon>
        <taxon>Malacalcyonacea</taxon>
        <taxon>Plexauridae</taxon>
        <taxon>Paramuricea</taxon>
    </lineage>
</organism>
<evidence type="ECO:0000256" key="2">
    <source>
        <dbReference type="ARBA" id="ARBA00008124"/>
    </source>
</evidence>
<evidence type="ECO:0000256" key="5">
    <source>
        <dbReference type="ARBA" id="ARBA00022968"/>
    </source>
</evidence>
<evidence type="ECO:0000256" key="9">
    <source>
        <dbReference type="ARBA" id="ARBA00023180"/>
    </source>
</evidence>
<sequence length="301" mass="35725">MDGFHHFLWPLPFQKDFVQNKVPQPNILLNHARFNSRPLMELMPETTKYVTILRHPATQFTSLFKFMDFGGLIGAKGNHKSISLDYFLDNAFRILKTLHQHNSQILIDNPSLYLLRNPQLFDLGFDQSFSENESHIRETIARISNTFHLALIMEYFDESLVLLKRKMCWSLEDVVYFKLNKQIGMNEPHWNPGIRSKIMQWTKADVLLYEYFNKSLWNEIKNEGVSFWEEVALLRKKNRELSKTCLRVGVFIDRPYKGSTAIIYGYSLKTNISIAFKLSCKRMVRSEIKYIQYFRTIYHRF</sequence>
<dbReference type="InterPro" id="IPR027417">
    <property type="entry name" value="P-loop_NTPase"/>
</dbReference>
<evidence type="ECO:0000313" key="11">
    <source>
        <dbReference type="Proteomes" id="UP001152795"/>
    </source>
</evidence>
<protein>
    <submittedName>
        <fullName evidence="10">Galactosylceramide sulfotransferase-like</fullName>
    </submittedName>
</protein>
<evidence type="ECO:0000256" key="1">
    <source>
        <dbReference type="ARBA" id="ARBA00004323"/>
    </source>
</evidence>
<dbReference type="Proteomes" id="UP001152795">
    <property type="component" value="Unassembled WGS sequence"/>
</dbReference>
<keyword evidence="9" id="KW-0325">Glycoprotein</keyword>
<comment type="similarity">
    <text evidence="2">Belongs to the galactose-3-O-sulfotransferase family.</text>
</comment>
<gene>
    <name evidence="10" type="ORF">PACLA_8A023512</name>
</gene>
<evidence type="ECO:0000256" key="8">
    <source>
        <dbReference type="ARBA" id="ARBA00023136"/>
    </source>
</evidence>
<keyword evidence="6" id="KW-1133">Transmembrane helix</keyword>
<comment type="subcellular location">
    <subcellularLocation>
        <location evidence="1">Golgi apparatus membrane</location>
        <topology evidence="1">Single-pass type II membrane protein</topology>
    </subcellularLocation>
</comment>
<reference evidence="10" key="1">
    <citation type="submission" date="2020-04" db="EMBL/GenBank/DDBJ databases">
        <authorList>
            <person name="Alioto T."/>
            <person name="Alioto T."/>
            <person name="Gomez Garrido J."/>
        </authorList>
    </citation>
    <scope>NUCLEOTIDE SEQUENCE</scope>
    <source>
        <strain evidence="10">A484AB</strain>
    </source>
</reference>
<evidence type="ECO:0000313" key="10">
    <source>
        <dbReference type="EMBL" id="CAB4009789.1"/>
    </source>
</evidence>
<dbReference type="GO" id="GO:0009247">
    <property type="term" value="P:glycolipid biosynthetic process"/>
    <property type="evidence" value="ECO:0007669"/>
    <property type="project" value="InterPro"/>
</dbReference>
<dbReference type="OrthoDB" id="514299at2759"/>
<dbReference type="AlphaFoldDB" id="A0A7D9IHP4"/>
<keyword evidence="11" id="KW-1185">Reference proteome</keyword>
<dbReference type="Gene3D" id="3.40.50.300">
    <property type="entry name" value="P-loop containing nucleotide triphosphate hydrolases"/>
    <property type="match status" value="1"/>
</dbReference>
<evidence type="ECO:0000256" key="6">
    <source>
        <dbReference type="ARBA" id="ARBA00022989"/>
    </source>
</evidence>
<keyword evidence="7" id="KW-0333">Golgi apparatus</keyword>
<dbReference type="PANTHER" id="PTHR14647">
    <property type="entry name" value="GALACTOSE-3-O-SULFOTRANSFERASE"/>
    <property type="match status" value="1"/>
</dbReference>
<evidence type="ECO:0000256" key="4">
    <source>
        <dbReference type="ARBA" id="ARBA00022692"/>
    </source>
</evidence>
<keyword evidence="3" id="KW-0808">Transferase</keyword>
<evidence type="ECO:0000256" key="3">
    <source>
        <dbReference type="ARBA" id="ARBA00022679"/>
    </source>
</evidence>
<dbReference type="GO" id="GO:0000139">
    <property type="term" value="C:Golgi membrane"/>
    <property type="evidence" value="ECO:0007669"/>
    <property type="project" value="UniProtKB-SubCell"/>
</dbReference>
<dbReference type="EMBL" id="CACRXK020006573">
    <property type="protein sequence ID" value="CAB4009789.1"/>
    <property type="molecule type" value="Genomic_DNA"/>
</dbReference>
<evidence type="ECO:0000256" key="7">
    <source>
        <dbReference type="ARBA" id="ARBA00023034"/>
    </source>
</evidence>
<proteinExistence type="inferred from homology"/>
<keyword evidence="8" id="KW-0472">Membrane</keyword>
<dbReference type="GO" id="GO:0001733">
    <property type="term" value="F:galactosylceramide sulfotransferase activity"/>
    <property type="evidence" value="ECO:0007669"/>
    <property type="project" value="InterPro"/>
</dbReference>
<comment type="caution">
    <text evidence="10">The sequence shown here is derived from an EMBL/GenBank/DDBJ whole genome shotgun (WGS) entry which is preliminary data.</text>
</comment>
<keyword evidence="5" id="KW-0735">Signal-anchor</keyword>
<keyword evidence="4" id="KW-0812">Transmembrane</keyword>